<organism evidence="1">
    <name type="scientific">Woronichinia naegeliana WA131</name>
    <dbReference type="NCBI Taxonomy" id="2824559"/>
    <lineage>
        <taxon>Bacteria</taxon>
        <taxon>Bacillati</taxon>
        <taxon>Cyanobacteriota</taxon>
        <taxon>Cyanophyceae</taxon>
        <taxon>Synechococcales</taxon>
        <taxon>Coelosphaeriaceae</taxon>
        <taxon>Woronichinia</taxon>
    </lineage>
</organism>
<name>A0A977PZT4_9CYAN</name>
<dbReference type="Proteomes" id="UP001065613">
    <property type="component" value="Chromosome"/>
</dbReference>
<proteinExistence type="predicted"/>
<gene>
    <name evidence="1" type="ORF">KA717_13095</name>
</gene>
<dbReference type="PANTHER" id="PTHR34235:SF3">
    <property type="entry name" value="SLR1203 PROTEIN"/>
    <property type="match status" value="1"/>
</dbReference>
<reference evidence="1" key="1">
    <citation type="submission" date="2021-04" db="EMBL/GenBank/DDBJ databases">
        <title>Genome sequence of Woronichinia naegeliana from Washington state freshwater lake bloom.</title>
        <authorList>
            <person name="Dreher T.W."/>
        </authorList>
    </citation>
    <scope>NUCLEOTIDE SEQUENCE</scope>
    <source>
        <strain evidence="1">WA131</strain>
    </source>
</reference>
<dbReference type="AlphaFoldDB" id="A0A977PZT4"/>
<evidence type="ECO:0000313" key="1">
    <source>
        <dbReference type="EMBL" id="UXE64648.1"/>
    </source>
</evidence>
<dbReference type="EMBL" id="CP073041">
    <property type="protein sequence ID" value="UXE64648.1"/>
    <property type="molecule type" value="Genomic_DNA"/>
</dbReference>
<dbReference type="PANTHER" id="PTHR34235">
    <property type="entry name" value="SLR1203 PROTEIN-RELATED"/>
    <property type="match status" value="1"/>
</dbReference>
<dbReference type="Gene3D" id="1.20.1220.20">
    <property type="entry name" value="Uncharcterised protein PF01724"/>
    <property type="match status" value="1"/>
</dbReference>
<dbReference type="KEGG" id="wna:KA717_13095"/>
<protein>
    <submittedName>
        <fullName evidence="1">DUF29 domain-containing protein</fullName>
    </submittedName>
</protein>
<accession>A0A977PZT4</accession>
<sequence length="94" mass="11110">MRLCEHLLKIRYWESERDHCLRGWSREVSNFRIAIQRELASSPSLGSFLQECFVKEYKNGRKLFLNASGLDPKSIPEQPFFSLEQALDEDWLAF</sequence>
<dbReference type="InterPro" id="IPR002636">
    <property type="entry name" value="DUF29"/>
</dbReference>
<dbReference type="Pfam" id="PF01724">
    <property type="entry name" value="DUF29"/>
    <property type="match status" value="1"/>
</dbReference>